<dbReference type="SMART" id="SM00054">
    <property type="entry name" value="EFh"/>
    <property type="match status" value="2"/>
</dbReference>
<evidence type="ECO:0000256" key="3">
    <source>
        <dbReference type="ARBA" id="ARBA00022837"/>
    </source>
</evidence>
<dbReference type="GO" id="GO:0043226">
    <property type="term" value="C:organelle"/>
    <property type="evidence" value="ECO:0007669"/>
    <property type="project" value="UniProtKB-ARBA"/>
</dbReference>
<evidence type="ECO:0000256" key="1">
    <source>
        <dbReference type="ARBA" id="ARBA00005253"/>
    </source>
</evidence>
<keyword evidence="3" id="KW-0106">Calcium</keyword>
<dbReference type="AlphaFoldDB" id="A0A812SJ92"/>
<accession>A0A812SJ92</accession>
<keyword evidence="2" id="KW-0677">Repeat</keyword>
<evidence type="ECO:0000313" key="7">
    <source>
        <dbReference type="Proteomes" id="UP000601435"/>
    </source>
</evidence>
<dbReference type="PROSITE" id="PS50222">
    <property type="entry name" value="EF_HAND_2"/>
    <property type="match status" value="2"/>
</dbReference>
<reference evidence="6" key="1">
    <citation type="submission" date="2021-02" db="EMBL/GenBank/DDBJ databases">
        <authorList>
            <person name="Dougan E. K."/>
            <person name="Rhodes N."/>
            <person name="Thang M."/>
            <person name="Chan C."/>
        </authorList>
    </citation>
    <scope>NUCLEOTIDE SEQUENCE</scope>
</reference>
<name>A0A812SJ92_9DINO</name>
<dbReference type="FunFam" id="1.10.238.10:FF:000178">
    <property type="entry name" value="Calmodulin-2 A"/>
    <property type="match status" value="1"/>
</dbReference>
<dbReference type="Proteomes" id="UP000601435">
    <property type="component" value="Unassembled WGS sequence"/>
</dbReference>
<dbReference type="GO" id="GO:0003723">
    <property type="term" value="F:RNA binding"/>
    <property type="evidence" value="ECO:0007669"/>
    <property type="project" value="UniProtKB-KW"/>
</dbReference>
<evidence type="ECO:0000313" key="6">
    <source>
        <dbReference type="EMBL" id="CAE7482200.1"/>
    </source>
</evidence>
<comment type="caution">
    <text evidence="6">The sequence shown here is derived from an EMBL/GenBank/DDBJ whole genome shotgun (WGS) entry which is preliminary data.</text>
</comment>
<dbReference type="CDD" id="cd00051">
    <property type="entry name" value="EFh"/>
    <property type="match status" value="1"/>
</dbReference>
<evidence type="ECO:0000256" key="4">
    <source>
        <dbReference type="ARBA" id="ARBA00022884"/>
    </source>
</evidence>
<feature type="domain" description="EF-hand" evidence="5">
    <location>
        <begin position="66"/>
        <end position="101"/>
    </location>
</feature>
<dbReference type="InterPro" id="IPR011992">
    <property type="entry name" value="EF-hand-dom_pair"/>
</dbReference>
<organism evidence="6 7">
    <name type="scientific">Symbiodinium necroappetens</name>
    <dbReference type="NCBI Taxonomy" id="1628268"/>
    <lineage>
        <taxon>Eukaryota</taxon>
        <taxon>Sar</taxon>
        <taxon>Alveolata</taxon>
        <taxon>Dinophyceae</taxon>
        <taxon>Suessiales</taxon>
        <taxon>Symbiodiniaceae</taxon>
        <taxon>Symbiodinium</taxon>
    </lineage>
</organism>
<sequence length="268" mass="29558">MAAVKGVLTPGLLSPGLLEAYMTRYELSKDQVLEQKEAFDLLDIDGNGKVTYQEVKEMNAKLGQPMSEQELSEQFTTLDVDGSHAVTFPEFLKVYVKGEFGRDVPLPRDEETLQVNDLAPGRTGSLSHTLDPIDESKMVMKLSQKNSAAYYVRVAKLMLAGSQEQPASDVLELNALGYAIPQATAVAVALEQQRLGKVLSIRTGLQEVWTPASLHSARASREPPSRQATRCYLQTCHLSLAQPGNRNVKTAVAWFWLFMKLATALFIT</sequence>
<gene>
    <name evidence="6" type="ORF">SNEC2469_LOCUS13656</name>
</gene>
<evidence type="ECO:0000259" key="5">
    <source>
        <dbReference type="PROSITE" id="PS50222"/>
    </source>
</evidence>
<dbReference type="InterPro" id="IPR002048">
    <property type="entry name" value="EF_hand_dom"/>
</dbReference>
<dbReference type="InterPro" id="IPR036882">
    <property type="entry name" value="Alba-like_dom_sf"/>
</dbReference>
<dbReference type="InterPro" id="IPR018247">
    <property type="entry name" value="EF_Hand_1_Ca_BS"/>
</dbReference>
<dbReference type="SUPFAM" id="SSF82704">
    <property type="entry name" value="AlbA-like"/>
    <property type="match status" value="1"/>
</dbReference>
<proteinExistence type="inferred from homology"/>
<comment type="similarity">
    <text evidence="1">Belongs to the centrin family.</text>
</comment>
<feature type="domain" description="EF-hand" evidence="5">
    <location>
        <begin position="30"/>
        <end position="65"/>
    </location>
</feature>
<protein>
    <recommendedName>
        <fullName evidence="5">EF-hand domain-containing protein</fullName>
    </recommendedName>
</protein>
<dbReference type="PROSITE" id="PS00018">
    <property type="entry name" value="EF_HAND_1"/>
    <property type="match status" value="2"/>
</dbReference>
<dbReference type="GO" id="GO:0005509">
    <property type="term" value="F:calcium ion binding"/>
    <property type="evidence" value="ECO:0007669"/>
    <property type="project" value="InterPro"/>
</dbReference>
<evidence type="ECO:0000256" key="2">
    <source>
        <dbReference type="ARBA" id="ARBA00022737"/>
    </source>
</evidence>
<dbReference type="EMBL" id="CAJNJA010021821">
    <property type="protein sequence ID" value="CAE7482200.1"/>
    <property type="molecule type" value="Genomic_DNA"/>
</dbReference>
<dbReference type="SUPFAM" id="SSF47473">
    <property type="entry name" value="EF-hand"/>
    <property type="match status" value="1"/>
</dbReference>
<keyword evidence="7" id="KW-1185">Reference proteome</keyword>
<dbReference type="Gene3D" id="1.10.238.10">
    <property type="entry name" value="EF-hand"/>
    <property type="match status" value="1"/>
</dbReference>
<keyword evidence="4" id="KW-0694">RNA-binding</keyword>
<dbReference type="OrthoDB" id="26525at2759"/>
<dbReference type="Pfam" id="PF13499">
    <property type="entry name" value="EF-hand_7"/>
    <property type="match status" value="1"/>
</dbReference>